<dbReference type="InterPro" id="IPR018060">
    <property type="entry name" value="HTH_AraC"/>
</dbReference>
<protein>
    <submittedName>
        <fullName evidence="5">AraC-like DNA-binding protein</fullName>
    </submittedName>
</protein>
<dbReference type="Proteomes" id="UP001233360">
    <property type="component" value="Unassembled WGS sequence"/>
</dbReference>
<feature type="domain" description="HTH araC/xylS-type" evidence="4">
    <location>
        <begin position="164"/>
        <end position="266"/>
    </location>
</feature>
<gene>
    <name evidence="5" type="ORF">QE380_000658</name>
</gene>
<keyword evidence="3" id="KW-0804">Transcription</keyword>
<dbReference type="EMBL" id="JAUTBK010000002">
    <property type="protein sequence ID" value="MDQ1207735.1"/>
    <property type="molecule type" value="Genomic_DNA"/>
</dbReference>
<proteinExistence type="predicted"/>
<dbReference type="PROSITE" id="PS01124">
    <property type="entry name" value="HTH_ARAC_FAMILY_2"/>
    <property type="match status" value="1"/>
</dbReference>
<keyword evidence="2" id="KW-0238">DNA-binding</keyword>
<dbReference type="InterPro" id="IPR009057">
    <property type="entry name" value="Homeodomain-like_sf"/>
</dbReference>
<dbReference type="SMART" id="SM00342">
    <property type="entry name" value="HTH_ARAC"/>
    <property type="match status" value="1"/>
</dbReference>
<dbReference type="Pfam" id="PF12833">
    <property type="entry name" value="HTH_18"/>
    <property type="match status" value="1"/>
</dbReference>
<accession>A0ABU0UT56</accession>
<keyword evidence="1" id="KW-0805">Transcription regulation</keyword>
<dbReference type="Gene3D" id="1.10.10.60">
    <property type="entry name" value="Homeodomain-like"/>
    <property type="match status" value="1"/>
</dbReference>
<organism evidence="5 6">
    <name type="scientific">Acinetobacter baylyi</name>
    <dbReference type="NCBI Taxonomy" id="202950"/>
    <lineage>
        <taxon>Bacteria</taxon>
        <taxon>Pseudomonadati</taxon>
        <taxon>Pseudomonadota</taxon>
        <taxon>Gammaproteobacteria</taxon>
        <taxon>Moraxellales</taxon>
        <taxon>Moraxellaceae</taxon>
        <taxon>Acinetobacter</taxon>
    </lineage>
</organism>
<keyword evidence="6" id="KW-1185">Reference proteome</keyword>
<dbReference type="SUPFAM" id="SSF46689">
    <property type="entry name" value="Homeodomain-like"/>
    <property type="match status" value="1"/>
</dbReference>
<dbReference type="InterPro" id="IPR050204">
    <property type="entry name" value="AraC_XylS_family_regulators"/>
</dbReference>
<evidence type="ECO:0000256" key="2">
    <source>
        <dbReference type="ARBA" id="ARBA00023125"/>
    </source>
</evidence>
<evidence type="ECO:0000256" key="3">
    <source>
        <dbReference type="ARBA" id="ARBA00023163"/>
    </source>
</evidence>
<evidence type="ECO:0000313" key="6">
    <source>
        <dbReference type="Proteomes" id="UP001233360"/>
    </source>
</evidence>
<comment type="caution">
    <text evidence="5">The sequence shown here is derived from an EMBL/GenBank/DDBJ whole genome shotgun (WGS) entry which is preliminary data.</text>
</comment>
<dbReference type="PANTHER" id="PTHR46796:SF13">
    <property type="entry name" value="HTH-TYPE TRANSCRIPTIONAL ACTIVATOR RHAS"/>
    <property type="match status" value="1"/>
</dbReference>
<evidence type="ECO:0000313" key="5">
    <source>
        <dbReference type="EMBL" id="MDQ1207735.1"/>
    </source>
</evidence>
<evidence type="ECO:0000256" key="1">
    <source>
        <dbReference type="ARBA" id="ARBA00023015"/>
    </source>
</evidence>
<dbReference type="PANTHER" id="PTHR46796">
    <property type="entry name" value="HTH-TYPE TRANSCRIPTIONAL ACTIVATOR RHAS-RELATED"/>
    <property type="match status" value="1"/>
</dbReference>
<name>A0ABU0UT56_ACIBI</name>
<dbReference type="RefSeq" id="WP_307002069.1">
    <property type="nucleotide sequence ID" value="NZ_JAUTBK010000002.1"/>
</dbReference>
<reference evidence="5 6" key="1">
    <citation type="submission" date="2023-07" db="EMBL/GenBank/DDBJ databases">
        <title>Functional and genomic diversity of the sorghum phyllosphere microbiome.</title>
        <authorList>
            <person name="Shade A."/>
        </authorList>
    </citation>
    <scope>NUCLEOTIDE SEQUENCE [LARGE SCALE GENOMIC DNA]</scope>
    <source>
        <strain evidence="5 6">SORGH_AS_0887</strain>
    </source>
</reference>
<sequence>MDINLRTQSAKNYIPNHGEQPFFANRGKNYLSKILPSGAISEFYQIKNSIQQQPILVIPDGCMDIIFECNPVKPTARIFGPILHMQNVPMQPNINYFGVRFFPGVIPEFIQASAENLLNNSINFTDVVANSEDLIREIAIQSEIEQQINLFLQHFPNQLKRNYSVTTEFIISTILNDNEDFKIKLLEEKTGYCTRHIQRVFKQEIGISIKTFSCIMRFQSAIHALTSQTRTRLSDLTYDLGYNDQAHLHKEFKKFINMSPSGFVKHFEEYI</sequence>
<dbReference type="InterPro" id="IPR046532">
    <property type="entry name" value="DUF6597"/>
</dbReference>
<dbReference type="Pfam" id="PF20240">
    <property type="entry name" value="DUF6597"/>
    <property type="match status" value="1"/>
</dbReference>
<evidence type="ECO:0000259" key="4">
    <source>
        <dbReference type="PROSITE" id="PS01124"/>
    </source>
</evidence>